<proteinExistence type="predicted"/>
<keyword evidence="3" id="KW-1185">Reference proteome</keyword>
<gene>
    <name evidence="2" type="ORF">niasHT_006034</name>
</gene>
<dbReference type="EMBL" id="JBICBT010000104">
    <property type="protein sequence ID" value="KAL3123336.1"/>
    <property type="molecule type" value="Genomic_DNA"/>
</dbReference>
<accession>A0ABD2M778</accession>
<evidence type="ECO:0000313" key="3">
    <source>
        <dbReference type="Proteomes" id="UP001620626"/>
    </source>
</evidence>
<organism evidence="2 3">
    <name type="scientific">Heterodera trifolii</name>
    <dbReference type="NCBI Taxonomy" id="157864"/>
    <lineage>
        <taxon>Eukaryota</taxon>
        <taxon>Metazoa</taxon>
        <taxon>Ecdysozoa</taxon>
        <taxon>Nematoda</taxon>
        <taxon>Chromadorea</taxon>
        <taxon>Rhabditida</taxon>
        <taxon>Tylenchina</taxon>
        <taxon>Tylenchomorpha</taxon>
        <taxon>Tylenchoidea</taxon>
        <taxon>Heteroderidae</taxon>
        <taxon>Heteroderinae</taxon>
        <taxon>Heterodera</taxon>
    </lineage>
</organism>
<reference evidence="2 3" key="1">
    <citation type="submission" date="2024-10" db="EMBL/GenBank/DDBJ databases">
        <authorList>
            <person name="Kim D."/>
        </authorList>
    </citation>
    <scope>NUCLEOTIDE SEQUENCE [LARGE SCALE GENOMIC DNA]</scope>
    <source>
        <strain evidence="2">BH-2024</strain>
    </source>
</reference>
<evidence type="ECO:0000313" key="2">
    <source>
        <dbReference type="EMBL" id="KAL3123336.1"/>
    </source>
</evidence>
<feature type="compositionally biased region" description="Acidic residues" evidence="1">
    <location>
        <begin position="235"/>
        <end position="251"/>
    </location>
</feature>
<evidence type="ECO:0000256" key="1">
    <source>
        <dbReference type="SAM" id="MobiDB-lite"/>
    </source>
</evidence>
<feature type="compositionally biased region" description="Basic and acidic residues" evidence="1">
    <location>
        <begin position="222"/>
        <end position="234"/>
    </location>
</feature>
<name>A0ABD2M778_9BILA</name>
<dbReference type="Proteomes" id="UP001620626">
    <property type="component" value="Unassembled WGS sequence"/>
</dbReference>
<protein>
    <submittedName>
        <fullName evidence="2">Uncharacterized protein</fullName>
    </submittedName>
</protein>
<sequence>MRPTPSGVILCLGETNSTSSTPRSNSSTRPLQNAMSYNALHASNQKHQSLTVCRLRIDYILPSSKIHWHCRKILKRKDERSTNSCTTTTAEAAKNQNKRQKDVGKVISDELCAARTRYLALLLASLESLELIHHFTARFLKSYALIMSKKRDSIRKEANRDACTLYEYELGIAMRPTPRQPSTHLRRLELLQPHVQLDDFKKRSKHKAENVADIEDDMAAEKALRRANAEHETESSDVDEDDYVVESDDDIPVVEVEKPRVGKVTKHTVKVV</sequence>
<comment type="caution">
    <text evidence="2">The sequence shown here is derived from an EMBL/GenBank/DDBJ whole genome shotgun (WGS) entry which is preliminary data.</text>
</comment>
<feature type="region of interest" description="Disordered" evidence="1">
    <location>
        <begin position="222"/>
        <end position="251"/>
    </location>
</feature>
<dbReference type="AlphaFoldDB" id="A0ABD2M778"/>